<sequence>MSQISKENRSLGYLNKGLESKLFEPIKIGAWNLRSRIAMAPLTRSFADDQTGVVGEDIVEYYRKRAADGVGLIISEGTVISPRGKGNPGVPGIYSDEQIVGWKKVTDAVHKEGGTMIAQIWHVGRLSHHELAGNLPPQAPSAIPAEGLVSRFRKPYDIPEEMTTEDINEVINQYSQAAKNAIAAGFDGVEIHGAHGYLIDQFNSDITNHRTDEYGGDLAQRLKFMKEVIKAVIDAIGTERTMIRFSAFKGDIPNYMWDDPEMAIRTFVEAFKEAGATMIHPSTMQFDRVLADGKTIHQLVRKYWDGVIIGVGTLNPEMANQAIEEGTIDVAAFGRPFIANPDFIHRLKSGKELEVYDVNKHLYTLI</sequence>
<dbReference type="InterPro" id="IPR045247">
    <property type="entry name" value="Oye-like"/>
</dbReference>
<comment type="similarity">
    <text evidence="2">Belongs to the NADH:flavin oxidoreductase/NADH oxidase family.</text>
</comment>
<dbReference type="PANTHER" id="PTHR22893:SF91">
    <property type="entry name" value="NADPH DEHYDROGENASE 2-RELATED"/>
    <property type="match status" value="1"/>
</dbReference>
<dbReference type="GO" id="GO:0010181">
    <property type="term" value="F:FMN binding"/>
    <property type="evidence" value="ECO:0007669"/>
    <property type="project" value="InterPro"/>
</dbReference>
<protein>
    <submittedName>
        <fullName evidence="5">Alkene reductase</fullName>
    </submittedName>
</protein>
<evidence type="ECO:0000313" key="5">
    <source>
        <dbReference type="EMBL" id="MDQ6600685.1"/>
    </source>
</evidence>
<comment type="cofactor">
    <cofactor evidence="1">
        <name>FMN</name>
        <dbReference type="ChEBI" id="CHEBI:58210"/>
    </cofactor>
</comment>
<proteinExistence type="inferred from homology"/>
<name>A0AA90QW33_9BACI</name>
<accession>A0AA90QW33</accession>
<dbReference type="PANTHER" id="PTHR22893">
    <property type="entry name" value="NADH OXIDOREDUCTASE-RELATED"/>
    <property type="match status" value="1"/>
</dbReference>
<organism evidence="5 6">
    <name type="scientific">Bacillus salipaludis</name>
    <dbReference type="NCBI Taxonomy" id="2547811"/>
    <lineage>
        <taxon>Bacteria</taxon>
        <taxon>Bacillati</taxon>
        <taxon>Bacillota</taxon>
        <taxon>Bacilli</taxon>
        <taxon>Bacillales</taxon>
        <taxon>Bacillaceae</taxon>
        <taxon>Bacillus</taxon>
    </lineage>
</organism>
<evidence type="ECO:0000256" key="3">
    <source>
        <dbReference type="ARBA" id="ARBA00023002"/>
    </source>
</evidence>
<dbReference type="GO" id="GO:0016628">
    <property type="term" value="F:oxidoreductase activity, acting on the CH-CH group of donors, NAD or NADP as acceptor"/>
    <property type="evidence" value="ECO:0007669"/>
    <property type="project" value="UniProtKB-ARBA"/>
</dbReference>
<feature type="domain" description="NADH:flavin oxidoreductase/NADH oxidase N-terminal" evidence="4">
    <location>
        <begin position="21"/>
        <end position="353"/>
    </location>
</feature>
<dbReference type="GO" id="GO:0005829">
    <property type="term" value="C:cytosol"/>
    <property type="evidence" value="ECO:0007669"/>
    <property type="project" value="UniProtKB-ARBA"/>
</dbReference>
<evidence type="ECO:0000313" key="6">
    <source>
        <dbReference type="Proteomes" id="UP001178888"/>
    </source>
</evidence>
<dbReference type="FunFam" id="3.20.20.70:FF:000059">
    <property type="entry name" value="N-ethylmaleimide reductase, FMN-linked"/>
    <property type="match status" value="1"/>
</dbReference>
<dbReference type="CDD" id="cd02933">
    <property type="entry name" value="OYE_like_FMN"/>
    <property type="match status" value="1"/>
</dbReference>
<dbReference type="EMBL" id="JAVGVR010000002">
    <property type="protein sequence ID" value="MDQ6600685.1"/>
    <property type="molecule type" value="Genomic_DNA"/>
</dbReference>
<keyword evidence="3" id="KW-0560">Oxidoreductase</keyword>
<dbReference type="RefSeq" id="WP_308914336.1">
    <property type="nucleotide sequence ID" value="NZ_JAVGVR010000002.1"/>
</dbReference>
<keyword evidence="6" id="KW-1185">Reference proteome</keyword>
<dbReference type="Pfam" id="PF00724">
    <property type="entry name" value="Oxidored_FMN"/>
    <property type="match status" value="1"/>
</dbReference>
<reference evidence="5" key="1">
    <citation type="submission" date="2023-08" db="EMBL/GenBank/DDBJ databases">
        <title>Nitrogen cycling bacteria in agricultural field soils.</title>
        <authorList>
            <person name="Jang J."/>
        </authorList>
    </citation>
    <scope>NUCLEOTIDE SEQUENCE</scope>
    <source>
        <strain evidence="5">PS3-36</strain>
    </source>
</reference>
<dbReference type="SUPFAM" id="SSF51395">
    <property type="entry name" value="FMN-linked oxidoreductases"/>
    <property type="match status" value="1"/>
</dbReference>
<dbReference type="Proteomes" id="UP001178888">
    <property type="component" value="Unassembled WGS sequence"/>
</dbReference>
<dbReference type="AlphaFoldDB" id="A0AA90QW33"/>
<dbReference type="InterPro" id="IPR013785">
    <property type="entry name" value="Aldolase_TIM"/>
</dbReference>
<dbReference type="InterPro" id="IPR001155">
    <property type="entry name" value="OxRdtase_FMN_N"/>
</dbReference>
<evidence type="ECO:0000259" key="4">
    <source>
        <dbReference type="Pfam" id="PF00724"/>
    </source>
</evidence>
<comment type="caution">
    <text evidence="5">The sequence shown here is derived from an EMBL/GenBank/DDBJ whole genome shotgun (WGS) entry which is preliminary data.</text>
</comment>
<evidence type="ECO:0000256" key="1">
    <source>
        <dbReference type="ARBA" id="ARBA00001917"/>
    </source>
</evidence>
<gene>
    <name evidence="5" type="ORF">RCG21_31155</name>
</gene>
<dbReference type="Gene3D" id="3.20.20.70">
    <property type="entry name" value="Aldolase class I"/>
    <property type="match status" value="1"/>
</dbReference>
<evidence type="ECO:0000256" key="2">
    <source>
        <dbReference type="ARBA" id="ARBA00005979"/>
    </source>
</evidence>